<dbReference type="InterPro" id="IPR041366">
    <property type="entry name" value="Pre-PUA"/>
</dbReference>
<dbReference type="AlphaFoldDB" id="A0AAV8R8M5"/>
<protein>
    <recommendedName>
        <fullName evidence="2">Pre-PUA domain-containing protein</fullName>
    </recommendedName>
</protein>
<comment type="caution">
    <text evidence="3">The sequence shown here is derived from an EMBL/GenBank/DDBJ whole genome shotgun (WGS) entry which is preliminary data.</text>
</comment>
<accession>A0AAV8R8M5</accession>
<dbReference type="Pfam" id="PF17832">
    <property type="entry name" value="Pre-PUA"/>
    <property type="match status" value="1"/>
</dbReference>
<keyword evidence="4" id="KW-1185">Reference proteome</keyword>
<dbReference type="InterPro" id="IPR048247">
    <property type="entry name" value="eIF2D_N"/>
</dbReference>
<evidence type="ECO:0000256" key="1">
    <source>
        <dbReference type="SAM" id="MobiDB-lite"/>
    </source>
</evidence>
<dbReference type="PANTHER" id="PTHR12217">
    <property type="entry name" value="EUKARYOTIC TRANSLATION INITIATION FACTOR 2D"/>
    <property type="match status" value="1"/>
</dbReference>
<feature type="region of interest" description="Disordered" evidence="1">
    <location>
        <begin position="1"/>
        <end position="23"/>
    </location>
</feature>
<evidence type="ECO:0000259" key="2">
    <source>
        <dbReference type="Pfam" id="PF17832"/>
    </source>
</evidence>
<dbReference type="CDD" id="cd11610">
    <property type="entry name" value="eIF2D_N"/>
    <property type="match status" value="1"/>
</dbReference>
<feature type="domain" description="Pre-PUA" evidence="2">
    <location>
        <begin position="2"/>
        <end position="82"/>
    </location>
</feature>
<sequence>MFKKPVEAKLSQRSSGADKKKLRRTAKDRFPLASDANIDEILPPKAEITAAKYSNKVHVYVIEGGLPMLFDIDGQGTEIYPTGILYMNLLLFLLFNHDCDDAL</sequence>
<dbReference type="Gene3D" id="3.10.400.20">
    <property type="match status" value="1"/>
</dbReference>
<evidence type="ECO:0000313" key="3">
    <source>
        <dbReference type="EMBL" id="KAJ8497850.1"/>
    </source>
</evidence>
<proteinExistence type="predicted"/>
<dbReference type="Proteomes" id="UP001222027">
    <property type="component" value="Unassembled WGS sequence"/>
</dbReference>
<dbReference type="GO" id="GO:0003743">
    <property type="term" value="F:translation initiation factor activity"/>
    <property type="evidence" value="ECO:0007669"/>
    <property type="project" value="InterPro"/>
</dbReference>
<organism evidence="3 4">
    <name type="scientific">Ensete ventricosum</name>
    <name type="common">Abyssinian banana</name>
    <name type="synonym">Musa ensete</name>
    <dbReference type="NCBI Taxonomy" id="4639"/>
    <lineage>
        <taxon>Eukaryota</taxon>
        <taxon>Viridiplantae</taxon>
        <taxon>Streptophyta</taxon>
        <taxon>Embryophyta</taxon>
        <taxon>Tracheophyta</taxon>
        <taxon>Spermatophyta</taxon>
        <taxon>Magnoliopsida</taxon>
        <taxon>Liliopsida</taxon>
        <taxon>Zingiberales</taxon>
        <taxon>Musaceae</taxon>
        <taxon>Ensete</taxon>
    </lineage>
</organism>
<name>A0AAV8R8M5_ENSVE</name>
<dbReference type="EMBL" id="JAQQAF010000003">
    <property type="protein sequence ID" value="KAJ8497850.1"/>
    <property type="molecule type" value="Genomic_DNA"/>
</dbReference>
<evidence type="ECO:0000313" key="4">
    <source>
        <dbReference type="Proteomes" id="UP001222027"/>
    </source>
</evidence>
<dbReference type="GO" id="GO:0001731">
    <property type="term" value="P:formation of translation preinitiation complex"/>
    <property type="evidence" value="ECO:0007669"/>
    <property type="project" value="InterPro"/>
</dbReference>
<dbReference type="PANTHER" id="PTHR12217:SF4">
    <property type="entry name" value="EUKARYOTIC TRANSLATION INITIATION FACTOR 2D"/>
    <property type="match status" value="1"/>
</dbReference>
<gene>
    <name evidence="3" type="ORF">OPV22_008402</name>
</gene>
<reference evidence="3 4" key="1">
    <citation type="submission" date="2022-12" db="EMBL/GenBank/DDBJ databases">
        <title>Chromosome-scale assembly of the Ensete ventricosum genome.</title>
        <authorList>
            <person name="Dussert Y."/>
            <person name="Stocks J."/>
            <person name="Wendawek A."/>
            <person name="Woldeyes F."/>
            <person name="Nichols R.A."/>
            <person name="Borrell J.S."/>
        </authorList>
    </citation>
    <scope>NUCLEOTIDE SEQUENCE [LARGE SCALE GENOMIC DNA]</scope>
    <source>
        <strain evidence="4">cv. Maze</strain>
        <tissue evidence="3">Seeds</tissue>
    </source>
</reference>
<dbReference type="InterPro" id="IPR039757">
    <property type="entry name" value="EIF2D"/>
</dbReference>